<gene>
    <name evidence="1" type="ORF">ASJ81_04895</name>
</gene>
<dbReference type="Proteomes" id="UP000218164">
    <property type="component" value="Unassembled WGS sequence"/>
</dbReference>
<accession>A0A2A2HUG4</accession>
<dbReference type="RefSeq" id="WP_095644255.1">
    <property type="nucleotide sequence ID" value="NZ_LMVP01000157.1"/>
</dbReference>
<protein>
    <submittedName>
        <fullName evidence="1">Uncharacterized protein</fullName>
    </submittedName>
</protein>
<dbReference type="OrthoDB" id="137498at2157"/>
<sequence length="120" mass="13911">MTISETASTVMHSSYITFEKNQNIDEYTEEYIVNSIEECDLLLEEALCKLSDVIESLSRDSFKEEKDRMSVTDATALLSHRNAFVRELSEARDYLIAELVGHRKYINEMSKEADIMQEIF</sequence>
<keyword evidence="2" id="KW-1185">Reference proteome</keyword>
<dbReference type="AlphaFoldDB" id="A0A2A2HUG4"/>
<comment type="caution">
    <text evidence="1">The sequence shown here is derived from an EMBL/GenBank/DDBJ whole genome shotgun (WGS) entry which is preliminary data.</text>
</comment>
<proteinExistence type="predicted"/>
<evidence type="ECO:0000313" key="1">
    <source>
        <dbReference type="EMBL" id="PAV12930.1"/>
    </source>
</evidence>
<dbReference type="EMBL" id="LMVP01000157">
    <property type="protein sequence ID" value="PAV12930.1"/>
    <property type="molecule type" value="Genomic_DNA"/>
</dbReference>
<evidence type="ECO:0000313" key="2">
    <source>
        <dbReference type="Proteomes" id="UP000218164"/>
    </source>
</evidence>
<reference evidence="1 2" key="1">
    <citation type="journal article" date="2017" name="BMC Genomics">
        <title>Genomic analysis of methanogenic archaea reveals a shift towards energy conservation.</title>
        <authorList>
            <person name="Gilmore S.P."/>
            <person name="Henske J.K."/>
            <person name="Sexton J.A."/>
            <person name="Solomon K.V."/>
            <person name="Seppala S."/>
            <person name="Yoo J.I."/>
            <person name="Huyett L.M."/>
            <person name="Pressman A."/>
            <person name="Cogan J.Z."/>
            <person name="Kivenson V."/>
            <person name="Peng X."/>
            <person name="Tan Y."/>
            <person name="Valentine D.L."/>
            <person name="O'Malley M.A."/>
        </authorList>
    </citation>
    <scope>NUCLEOTIDE SEQUENCE [LARGE SCALE GENOMIC DNA]</scope>
    <source>
        <strain evidence="1 2">MC-15</strain>
    </source>
</reference>
<organism evidence="1 2">
    <name type="scientific">Methanosarcina spelaei</name>
    <dbReference type="NCBI Taxonomy" id="1036679"/>
    <lineage>
        <taxon>Archaea</taxon>
        <taxon>Methanobacteriati</taxon>
        <taxon>Methanobacteriota</taxon>
        <taxon>Stenosarchaea group</taxon>
        <taxon>Methanomicrobia</taxon>
        <taxon>Methanosarcinales</taxon>
        <taxon>Methanosarcinaceae</taxon>
        <taxon>Methanosarcina</taxon>
    </lineage>
</organism>
<name>A0A2A2HUG4_9EURY</name>